<feature type="compositionally biased region" description="Gly residues" evidence="1">
    <location>
        <begin position="183"/>
        <end position="196"/>
    </location>
</feature>
<organism evidence="3 4">
    <name type="scientific">Luteimonas soli</name>
    <dbReference type="NCBI Taxonomy" id="1648966"/>
    <lineage>
        <taxon>Bacteria</taxon>
        <taxon>Pseudomonadati</taxon>
        <taxon>Pseudomonadota</taxon>
        <taxon>Gammaproteobacteria</taxon>
        <taxon>Lysobacterales</taxon>
        <taxon>Lysobacteraceae</taxon>
        <taxon>Luteimonas</taxon>
    </lineage>
</organism>
<dbReference type="EMBL" id="JBHRYA010000007">
    <property type="protein sequence ID" value="MFC3716846.1"/>
    <property type="molecule type" value="Genomic_DNA"/>
</dbReference>
<dbReference type="Proteomes" id="UP001595705">
    <property type="component" value="Unassembled WGS sequence"/>
</dbReference>
<proteinExistence type="predicted"/>
<dbReference type="PROSITE" id="PS50943">
    <property type="entry name" value="HTH_CROC1"/>
    <property type="match status" value="1"/>
</dbReference>
<dbReference type="RefSeq" id="WP_386744300.1">
    <property type="nucleotide sequence ID" value="NZ_JBHRYA010000007.1"/>
</dbReference>
<dbReference type="CDD" id="cd00093">
    <property type="entry name" value="HTH_XRE"/>
    <property type="match status" value="1"/>
</dbReference>
<comment type="caution">
    <text evidence="3">The sequence shown here is derived from an EMBL/GenBank/DDBJ whole genome shotgun (WGS) entry which is preliminary data.</text>
</comment>
<dbReference type="SUPFAM" id="SSF47413">
    <property type="entry name" value="lambda repressor-like DNA-binding domains"/>
    <property type="match status" value="1"/>
</dbReference>
<evidence type="ECO:0000313" key="4">
    <source>
        <dbReference type="Proteomes" id="UP001595705"/>
    </source>
</evidence>
<dbReference type="InterPro" id="IPR001387">
    <property type="entry name" value="Cro/C1-type_HTH"/>
</dbReference>
<protein>
    <recommendedName>
        <fullName evidence="2">HTH cro/C1-type domain-containing protein</fullName>
    </recommendedName>
</protein>
<feature type="region of interest" description="Disordered" evidence="1">
    <location>
        <begin position="1"/>
        <end position="34"/>
    </location>
</feature>
<keyword evidence="4" id="KW-1185">Reference proteome</keyword>
<feature type="domain" description="HTH cro/C1-type" evidence="2">
    <location>
        <begin position="56"/>
        <end position="95"/>
    </location>
</feature>
<name>A0ABV7XMB5_9GAMM</name>
<dbReference type="Gene3D" id="1.10.260.40">
    <property type="entry name" value="lambda repressor-like DNA-binding domains"/>
    <property type="match status" value="1"/>
</dbReference>
<evidence type="ECO:0000256" key="1">
    <source>
        <dbReference type="SAM" id="MobiDB-lite"/>
    </source>
</evidence>
<gene>
    <name evidence="3" type="ORF">ACFONC_11855</name>
</gene>
<sequence length="208" mass="21750">MPRKQKIGDASGTYARIGTGDDGSDSGSDSQLELAPGIGTRISAAASKLPTRIFAARRMGISPDMLQRYIREESQPSFKPLARLCLLTGTSMHWMASGEEEKVSDQPAAASHALSEEHLTIALEFADRAIGVGWLPRPRYARLVRLLYDGISQGLPMAQVEQFARSAAKSLAEGGNVDDGEQEVGGGGGGGSGGGGTPPPLLPGQGVY</sequence>
<feature type="region of interest" description="Disordered" evidence="1">
    <location>
        <begin position="171"/>
        <end position="208"/>
    </location>
</feature>
<dbReference type="InterPro" id="IPR010982">
    <property type="entry name" value="Lambda_DNA-bd_dom_sf"/>
</dbReference>
<reference evidence="4" key="1">
    <citation type="journal article" date="2019" name="Int. J. Syst. Evol. Microbiol.">
        <title>The Global Catalogue of Microorganisms (GCM) 10K type strain sequencing project: providing services to taxonomists for standard genome sequencing and annotation.</title>
        <authorList>
            <consortium name="The Broad Institute Genomics Platform"/>
            <consortium name="The Broad Institute Genome Sequencing Center for Infectious Disease"/>
            <person name="Wu L."/>
            <person name="Ma J."/>
        </authorList>
    </citation>
    <scope>NUCLEOTIDE SEQUENCE [LARGE SCALE GENOMIC DNA]</scope>
    <source>
        <strain evidence="4">KCTC 42441</strain>
    </source>
</reference>
<evidence type="ECO:0000313" key="3">
    <source>
        <dbReference type="EMBL" id="MFC3716846.1"/>
    </source>
</evidence>
<accession>A0ABV7XMB5</accession>
<evidence type="ECO:0000259" key="2">
    <source>
        <dbReference type="PROSITE" id="PS50943"/>
    </source>
</evidence>